<evidence type="ECO:0000313" key="10">
    <source>
        <dbReference type="EMBL" id="KAE8667571.1"/>
    </source>
</evidence>
<evidence type="ECO:0000256" key="5">
    <source>
        <dbReference type="ARBA" id="ARBA00022927"/>
    </source>
</evidence>
<name>A0A6A2X076_HIBSY</name>
<evidence type="ECO:0000259" key="9">
    <source>
        <dbReference type="Pfam" id="PF21192"/>
    </source>
</evidence>
<proteinExistence type="inferred from homology"/>
<comment type="function">
    <text evidence="7">Acts as an adapter for the XPO1/CRM1-mediated export of the 60S ribosomal subunit.</text>
</comment>
<keyword evidence="3 7" id="KW-0813">Transport</keyword>
<evidence type="ECO:0000256" key="3">
    <source>
        <dbReference type="ARBA" id="ARBA00022448"/>
    </source>
</evidence>
<dbReference type="Pfam" id="PF21192">
    <property type="entry name" value="OB_NMD3"/>
    <property type="match status" value="1"/>
</dbReference>
<dbReference type="GO" id="GO:0005634">
    <property type="term" value="C:nucleus"/>
    <property type="evidence" value="ECO:0007669"/>
    <property type="project" value="UniProtKB-SubCell"/>
</dbReference>
<evidence type="ECO:0000256" key="7">
    <source>
        <dbReference type="RuleBase" id="RU364108"/>
    </source>
</evidence>
<dbReference type="GO" id="GO:0015031">
    <property type="term" value="P:protein transport"/>
    <property type="evidence" value="ECO:0007669"/>
    <property type="project" value="UniProtKB-KW"/>
</dbReference>
<comment type="similarity">
    <text evidence="1 7">Belongs to the NMD3 family.</text>
</comment>
<dbReference type="GO" id="GO:0005737">
    <property type="term" value="C:cytoplasm"/>
    <property type="evidence" value="ECO:0007669"/>
    <property type="project" value="UniProtKB-SubCell"/>
</dbReference>
<sequence>MSLMYCPECISYLQPPRTWLKAQLESKELLTYCVKRLETDLKKVRLVNAEFIWTEPHSKRIKVKLKVQKEVSSQPGPVGGFCSGKTVCFAPAHFLLSGAVHWYLHKSDEQHYSAGSIYLRQSFLDRDQYWRYPLSLYLVAAAGGIWEFQSTGTSIGGIPLSLYLVAAAGGNDVQREVVSPNTMSLAVICSSDVEVACVNYSNCLRKNHLGHILKPGDRAFGYDLYGANTNDDELDKYRDLVIPDVILIKKSYEENRRKKRGSLVLGSLSP</sequence>
<comment type="caution">
    <text evidence="10">The sequence shown here is derived from an EMBL/GenBank/DDBJ whole genome shotgun (WGS) entry which is preliminary data.</text>
</comment>
<gene>
    <name evidence="10" type="ORF">F3Y22_tig00112399pilonHSYRG00039</name>
</gene>
<evidence type="ECO:0000256" key="6">
    <source>
        <dbReference type="ARBA" id="ARBA00023242"/>
    </source>
</evidence>
<feature type="domain" description="Nmd3 N-terminal" evidence="8">
    <location>
        <begin position="2"/>
        <end position="73"/>
    </location>
</feature>
<keyword evidence="5 7" id="KW-0653">Protein transport</keyword>
<dbReference type="Proteomes" id="UP000436088">
    <property type="component" value="Unassembled WGS sequence"/>
</dbReference>
<dbReference type="InterPro" id="IPR039768">
    <property type="entry name" value="Nmd3"/>
</dbReference>
<accession>A0A6A2X076</accession>
<evidence type="ECO:0000259" key="8">
    <source>
        <dbReference type="Pfam" id="PF04981"/>
    </source>
</evidence>
<dbReference type="Pfam" id="PF04981">
    <property type="entry name" value="NMD3"/>
    <property type="match status" value="1"/>
</dbReference>
<keyword evidence="4 7" id="KW-0963">Cytoplasm</keyword>
<keyword evidence="11" id="KW-1185">Reference proteome</keyword>
<evidence type="ECO:0000313" key="11">
    <source>
        <dbReference type="Proteomes" id="UP000436088"/>
    </source>
</evidence>
<dbReference type="GO" id="GO:0043023">
    <property type="term" value="F:ribosomal large subunit binding"/>
    <property type="evidence" value="ECO:0007669"/>
    <property type="project" value="InterPro"/>
</dbReference>
<dbReference type="InterPro" id="IPR048898">
    <property type="entry name" value="OB_NMD3"/>
</dbReference>
<feature type="domain" description="60S ribosomal export protein NMD3 OB-fold" evidence="9">
    <location>
        <begin position="197"/>
        <end position="250"/>
    </location>
</feature>
<comment type="subcellular location">
    <subcellularLocation>
        <location evidence="7">Cytoplasm</location>
    </subcellularLocation>
    <subcellularLocation>
        <location evidence="7">Nucleus</location>
    </subcellularLocation>
</comment>
<evidence type="ECO:0000256" key="2">
    <source>
        <dbReference type="ARBA" id="ARBA00017035"/>
    </source>
</evidence>
<dbReference type="InterPro" id="IPR007064">
    <property type="entry name" value="Nmd3_N"/>
</dbReference>
<evidence type="ECO:0000256" key="1">
    <source>
        <dbReference type="ARBA" id="ARBA00009794"/>
    </source>
</evidence>
<dbReference type="EMBL" id="VEPZ02001570">
    <property type="protein sequence ID" value="KAE8667571.1"/>
    <property type="molecule type" value="Genomic_DNA"/>
</dbReference>
<evidence type="ECO:0000256" key="4">
    <source>
        <dbReference type="ARBA" id="ARBA00022490"/>
    </source>
</evidence>
<dbReference type="GO" id="GO:0000055">
    <property type="term" value="P:ribosomal large subunit export from nucleus"/>
    <property type="evidence" value="ECO:0007669"/>
    <property type="project" value="TreeGrafter"/>
</dbReference>
<dbReference type="AlphaFoldDB" id="A0A6A2X076"/>
<reference evidence="10" key="1">
    <citation type="submission" date="2019-09" db="EMBL/GenBank/DDBJ databases">
        <title>Draft genome information of white flower Hibiscus syriacus.</title>
        <authorList>
            <person name="Kim Y.-M."/>
        </authorList>
    </citation>
    <scope>NUCLEOTIDE SEQUENCE [LARGE SCALE GENOMIC DNA]</scope>
    <source>
        <strain evidence="10">YM2019G1</strain>
    </source>
</reference>
<dbReference type="PANTHER" id="PTHR12746:SF2">
    <property type="entry name" value="60S RIBOSOMAL EXPORT PROTEIN NMD3"/>
    <property type="match status" value="1"/>
</dbReference>
<keyword evidence="6 7" id="KW-0539">Nucleus</keyword>
<dbReference type="PANTHER" id="PTHR12746">
    <property type="entry name" value="NONSENSE-MEDIATED MRNA DECAY PROTEIN 3"/>
    <property type="match status" value="1"/>
</dbReference>
<organism evidence="10 11">
    <name type="scientific">Hibiscus syriacus</name>
    <name type="common">Rose of Sharon</name>
    <dbReference type="NCBI Taxonomy" id="106335"/>
    <lineage>
        <taxon>Eukaryota</taxon>
        <taxon>Viridiplantae</taxon>
        <taxon>Streptophyta</taxon>
        <taxon>Embryophyta</taxon>
        <taxon>Tracheophyta</taxon>
        <taxon>Spermatophyta</taxon>
        <taxon>Magnoliopsida</taxon>
        <taxon>eudicotyledons</taxon>
        <taxon>Gunneridae</taxon>
        <taxon>Pentapetalae</taxon>
        <taxon>rosids</taxon>
        <taxon>malvids</taxon>
        <taxon>Malvales</taxon>
        <taxon>Malvaceae</taxon>
        <taxon>Malvoideae</taxon>
        <taxon>Hibiscus</taxon>
    </lineage>
</organism>
<protein>
    <recommendedName>
        <fullName evidence="2 7">60S ribosomal export protein NMD3</fullName>
    </recommendedName>
</protein>